<sequence length="232" mass="26049">MNTQDPKKVKVLENGPYEVTGNVPLNQLGYLYNENGASTGYEHIRTFPLQETYHLCRCGRSKNKPYCDGSHLQGFYGKETATHRSYEQTALFTEGKRINMLDAQNLCAVARFCDTNGTTWDLVQEGDDEETVETVIRQCSDCPSGRLTAVTKDGKRIEPNLPQEISILEDTVAETHGPIWLKGGISIEDANGRPYAVRNRVTLCRCGKSRNKPFCDARHMEDRAGNTEEIPE</sequence>
<evidence type="ECO:0000256" key="2">
    <source>
        <dbReference type="ARBA" id="ARBA00022723"/>
    </source>
</evidence>
<dbReference type="AlphaFoldDB" id="A0A212K6K7"/>
<keyword evidence="1" id="KW-0001">2Fe-2S</keyword>
<dbReference type="Pfam" id="PF06902">
    <property type="entry name" value="Fer4_19"/>
    <property type="match status" value="1"/>
</dbReference>
<dbReference type="GO" id="GO:0005737">
    <property type="term" value="C:cytoplasm"/>
    <property type="evidence" value="ECO:0007669"/>
    <property type="project" value="UniProtKB-ARBA"/>
</dbReference>
<feature type="domain" description="Iron-binding zinc finger CDGSH type" evidence="5">
    <location>
        <begin position="43"/>
        <end position="77"/>
    </location>
</feature>
<dbReference type="InterPro" id="IPR042216">
    <property type="entry name" value="MitoNEET_CISD"/>
</dbReference>
<dbReference type="InterPro" id="IPR018967">
    <property type="entry name" value="FeS-contain_CDGSH-typ"/>
</dbReference>
<evidence type="ECO:0000256" key="3">
    <source>
        <dbReference type="ARBA" id="ARBA00023004"/>
    </source>
</evidence>
<dbReference type="SMART" id="SM00704">
    <property type="entry name" value="ZnF_CDGSH"/>
    <property type="match status" value="2"/>
</dbReference>
<accession>A0A212K6K7</accession>
<dbReference type="PIRSF" id="PIRSF009180">
    <property type="entry name" value="UCP009180"/>
    <property type="match status" value="1"/>
</dbReference>
<evidence type="ECO:0000259" key="5">
    <source>
        <dbReference type="SMART" id="SM00704"/>
    </source>
</evidence>
<evidence type="ECO:0000256" key="4">
    <source>
        <dbReference type="ARBA" id="ARBA00023014"/>
    </source>
</evidence>
<keyword evidence="3" id="KW-0408">Iron</keyword>
<dbReference type="Gene3D" id="3.40.5.90">
    <property type="entry name" value="CDGSH iron-sulfur domain, mitoNEET-type"/>
    <property type="match status" value="2"/>
</dbReference>
<organism evidence="6">
    <name type="scientific">uncultured Dysgonomonas sp</name>
    <dbReference type="NCBI Taxonomy" id="206096"/>
    <lineage>
        <taxon>Bacteria</taxon>
        <taxon>Pseudomonadati</taxon>
        <taxon>Bacteroidota</taxon>
        <taxon>Bacteroidia</taxon>
        <taxon>Bacteroidales</taxon>
        <taxon>Dysgonomonadaceae</taxon>
        <taxon>Dysgonomonas</taxon>
        <taxon>environmental samples</taxon>
    </lineage>
</organism>
<dbReference type="Pfam" id="PF09360">
    <property type="entry name" value="zf-CDGSH"/>
    <property type="match status" value="2"/>
</dbReference>
<gene>
    <name evidence="6" type="ORF">KL86DYS1_31644</name>
</gene>
<dbReference type="EMBL" id="FLUM01000003">
    <property type="protein sequence ID" value="SBW07353.1"/>
    <property type="molecule type" value="Genomic_DNA"/>
</dbReference>
<protein>
    <recommendedName>
        <fullName evidence="5">Iron-binding zinc finger CDGSH type domain-containing protein</fullName>
    </recommendedName>
</protein>
<dbReference type="RefSeq" id="WP_296944679.1">
    <property type="nucleotide sequence ID" value="NZ_LT599032.1"/>
</dbReference>
<dbReference type="PANTHER" id="PTHR46491">
    <property type="entry name" value="CDGSH IRON SULFUR DOMAIN PROTEIN HOMOLOG"/>
    <property type="match status" value="1"/>
</dbReference>
<evidence type="ECO:0000313" key="6">
    <source>
        <dbReference type="EMBL" id="SBW07353.1"/>
    </source>
</evidence>
<name>A0A212K6K7_9BACT</name>
<feature type="domain" description="Iron-binding zinc finger CDGSH type" evidence="5">
    <location>
        <begin position="188"/>
        <end position="225"/>
    </location>
</feature>
<evidence type="ECO:0000256" key="1">
    <source>
        <dbReference type="ARBA" id="ARBA00022714"/>
    </source>
</evidence>
<dbReference type="GO" id="GO:0046872">
    <property type="term" value="F:metal ion binding"/>
    <property type="evidence" value="ECO:0007669"/>
    <property type="project" value="UniProtKB-KW"/>
</dbReference>
<dbReference type="InterPro" id="IPR010693">
    <property type="entry name" value="Divergent_4Fe-4S_mono-cluster"/>
</dbReference>
<dbReference type="InterPro" id="IPR052950">
    <property type="entry name" value="CISD"/>
</dbReference>
<dbReference type="PANTHER" id="PTHR46491:SF3">
    <property type="entry name" value="CDGSH IRON-SULFUR DOMAIN-CONTAINING PROTEIN 3, MITOCHONDRIAL"/>
    <property type="match status" value="1"/>
</dbReference>
<reference evidence="6" key="1">
    <citation type="submission" date="2016-04" db="EMBL/GenBank/DDBJ databases">
        <authorList>
            <person name="Evans L.H."/>
            <person name="Alamgir A."/>
            <person name="Owens N."/>
            <person name="Weber N.D."/>
            <person name="Virtaneva K."/>
            <person name="Barbian K."/>
            <person name="Babar A."/>
            <person name="Rosenke K."/>
        </authorList>
    </citation>
    <scope>NUCLEOTIDE SEQUENCE</scope>
    <source>
        <strain evidence="6">86-1</strain>
    </source>
</reference>
<keyword evidence="2" id="KW-0479">Metal-binding</keyword>
<dbReference type="InterPro" id="IPR016548">
    <property type="entry name" value="UCP009180"/>
</dbReference>
<keyword evidence="4" id="KW-0411">Iron-sulfur</keyword>
<dbReference type="GO" id="GO:0051537">
    <property type="term" value="F:2 iron, 2 sulfur cluster binding"/>
    <property type="evidence" value="ECO:0007669"/>
    <property type="project" value="UniProtKB-KW"/>
</dbReference>
<proteinExistence type="predicted"/>